<feature type="transmembrane region" description="Helical" evidence="2">
    <location>
        <begin position="118"/>
        <end position="142"/>
    </location>
</feature>
<evidence type="ECO:0000313" key="4">
    <source>
        <dbReference type="Proteomes" id="UP000095149"/>
    </source>
</evidence>
<dbReference type="OrthoDB" id="2576041at2759"/>
<comment type="caution">
    <text evidence="3">The sequence shown here is derived from an EMBL/GenBank/DDBJ whole genome shotgun (WGS) entry which is preliminary data.</text>
</comment>
<feature type="region of interest" description="Disordered" evidence="1">
    <location>
        <begin position="147"/>
        <end position="166"/>
    </location>
</feature>
<dbReference type="AlphaFoldDB" id="A0A1E3K283"/>
<keyword evidence="2" id="KW-0812">Transmembrane</keyword>
<keyword evidence="2" id="KW-0472">Membrane</keyword>
<evidence type="ECO:0000313" key="3">
    <source>
        <dbReference type="EMBL" id="ODO06557.1"/>
    </source>
</evidence>
<protein>
    <submittedName>
        <fullName evidence="3">Uncharacterized protein</fullName>
    </submittedName>
</protein>
<dbReference type="EMBL" id="MEKH01000006">
    <property type="protein sequence ID" value="ODO06557.1"/>
    <property type="molecule type" value="Genomic_DNA"/>
</dbReference>
<accession>A0A1E3K283</accession>
<evidence type="ECO:0000256" key="1">
    <source>
        <dbReference type="SAM" id="MobiDB-lite"/>
    </source>
</evidence>
<name>A0A1E3K283_9TREE</name>
<reference evidence="3 4" key="1">
    <citation type="submission" date="2016-06" db="EMBL/GenBank/DDBJ databases">
        <title>Evolution of pathogenesis and genome organization in the Tremellales.</title>
        <authorList>
            <person name="Cuomo C."/>
            <person name="Litvintseva A."/>
            <person name="Heitman J."/>
            <person name="Chen Y."/>
            <person name="Sun S."/>
            <person name="Springer D."/>
            <person name="Dromer F."/>
            <person name="Young S."/>
            <person name="Zeng Q."/>
            <person name="Chapman S."/>
            <person name="Gujja S."/>
            <person name="Saif S."/>
            <person name="Birren B."/>
        </authorList>
    </citation>
    <scope>NUCLEOTIDE SEQUENCE [LARGE SCALE GENOMIC DNA]</scope>
    <source>
        <strain evidence="3 4">CBS 6273</strain>
    </source>
</reference>
<evidence type="ECO:0000256" key="2">
    <source>
        <dbReference type="SAM" id="Phobius"/>
    </source>
</evidence>
<feature type="transmembrane region" description="Helical" evidence="2">
    <location>
        <begin position="31"/>
        <end position="50"/>
    </location>
</feature>
<feature type="compositionally biased region" description="Low complexity" evidence="1">
    <location>
        <begin position="229"/>
        <end position="238"/>
    </location>
</feature>
<sequence length="270" mass="30317">MSKARDPSDAERGLPPSKFRKSDFFNYHPPFSVLLLEFLVWLVLFFVCFLEPNGGLAAVIKSDDEYIGLLKKCSASSCDGWMQGATSSSSDSSSSSSDASRRSLSPRAIDSSIDLANFYLTTGLAALCSFWLMTYTFLFTFYRFSTSPPPPPPTQGEEEEDEPKTRWGRMKRGWKRFVFRLVRRVGRCRKLVVMEGAWVWRLSSCMPHGFFSSSALFLRYLEGVSGAGQTSAGSGASAYHFSAGARHERRRSGREPKAVRRMMMRGRGVR</sequence>
<dbReference type="Proteomes" id="UP000095149">
    <property type="component" value="Unassembled WGS sequence"/>
</dbReference>
<keyword evidence="2" id="KW-1133">Transmembrane helix</keyword>
<feature type="region of interest" description="Disordered" evidence="1">
    <location>
        <begin position="229"/>
        <end position="257"/>
    </location>
</feature>
<proteinExistence type="predicted"/>
<gene>
    <name evidence="3" type="ORF">I350_03912</name>
</gene>
<organism evidence="3 4">
    <name type="scientific">Cryptococcus amylolentus CBS 6273</name>
    <dbReference type="NCBI Taxonomy" id="1296118"/>
    <lineage>
        <taxon>Eukaryota</taxon>
        <taxon>Fungi</taxon>
        <taxon>Dikarya</taxon>
        <taxon>Basidiomycota</taxon>
        <taxon>Agaricomycotina</taxon>
        <taxon>Tremellomycetes</taxon>
        <taxon>Tremellales</taxon>
        <taxon>Cryptococcaceae</taxon>
        <taxon>Cryptococcus</taxon>
    </lineage>
</organism>